<dbReference type="EMBL" id="CM042890">
    <property type="protein sequence ID" value="KAI4312595.1"/>
    <property type="molecule type" value="Genomic_DNA"/>
</dbReference>
<gene>
    <name evidence="1" type="ORF">MLD38_037400</name>
</gene>
<evidence type="ECO:0000313" key="1">
    <source>
        <dbReference type="EMBL" id="KAI4312595.1"/>
    </source>
</evidence>
<keyword evidence="2" id="KW-1185">Reference proteome</keyword>
<reference evidence="2" key="1">
    <citation type="journal article" date="2023" name="Front. Plant Sci.">
        <title>Chromosomal-level genome assembly of Melastoma candidum provides insights into trichome evolution.</title>
        <authorList>
            <person name="Zhong Y."/>
            <person name="Wu W."/>
            <person name="Sun C."/>
            <person name="Zou P."/>
            <person name="Liu Y."/>
            <person name="Dai S."/>
            <person name="Zhou R."/>
        </authorList>
    </citation>
    <scope>NUCLEOTIDE SEQUENCE [LARGE SCALE GENOMIC DNA]</scope>
</reference>
<proteinExistence type="predicted"/>
<accession>A0ACB9LM78</accession>
<protein>
    <submittedName>
        <fullName evidence="1">Uncharacterized protein</fullName>
    </submittedName>
</protein>
<organism evidence="1 2">
    <name type="scientific">Melastoma candidum</name>
    <dbReference type="NCBI Taxonomy" id="119954"/>
    <lineage>
        <taxon>Eukaryota</taxon>
        <taxon>Viridiplantae</taxon>
        <taxon>Streptophyta</taxon>
        <taxon>Embryophyta</taxon>
        <taxon>Tracheophyta</taxon>
        <taxon>Spermatophyta</taxon>
        <taxon>Magnoliopsida</taxon>
        <taxon>eudicotyledons</taxon>
        <taxon>Gunneridae</taxon>
        <taxon>Pentapetalae</taxon>
        <taxon>rosids</taxon>
        <taxon>malvids</taxon>
        <taxon>Myrtales</taxon>
        <taxon>Melastomataceae</taxon>
        <taxon>Melastomatoideae</taxon>
        <taxon>Melastomateae</taxon>
        <taxon>Melastoma</taxon>
    </lineage>
</organism>
<sequence length="166" mass="18619">MLLLSLYLLKLLVLLNLRLRGTCCDCWRWERYCGKEAVWSFLSRTGRIEERGHVDCLVAALEPRKDVGMLSRGTGEAANIRIEAGAGCSTGTDVLKSSMGSLRASSTFRCVQLRNHLTRDSKRAEKQQLPLQSRTGESLPTLLNALILILYRILSENATQSFDAFR</sequence>
<dbReference type="Proteomes" id="UP001057402">
    <property type="component" value="Chromosome 11"/>
</dbReference>
<name>A0ACB9LM78_9MYRT</name>
<evidence type="ECO:0000313" key="2">
    <source>
        <dbReference type="Proteomes" id="UP001057402"/>
    </source>
</evidence>
<comment type="caution">
    <text evidence="1">The sequence shown here is derived from an EMBL/GenBank/DDBJ whole genome shotgun (WGS) entry which is preliminary data.</text>
</comment>